<evidence type="ECO:0000313" key="2">
    <source>
        <dbReference type="Proteomes" id="UP001604277"/>
    </source>
</evidence>
<reference evidence="2" key="1">
    <citation type="submission" date="2024-07" db="EMBL/GenBank/DDBJ databases">
        <title>Two chromosome-level genome assemblies of Korean endemic species Abeliophyllum distichum and Forsythia ovata (Oleaceae).</title>
        <authorList>
            <person name="Jang H."/>
        </authorList>
    </citation>
    <scope>NUCLEOTIDE SEQUENCE [LARGE SCALE GENOMIC DNA]</scope>
</reference>
<organism evidence="1 2">
    <name type="scientific">Forsythia ovata</name>
    <dbReference type="NCBI Taxonomy" id="205694"/>
    <lineage>
        <taxon>Eukaryota</taxon>
        <taxon>Viridiplantae</taxon>
        <taxon>Streptophyta</taxon>
        <taxon>Embryophyta</taxon>
        <taxon>Tracheophyta</taxon>
        <taxon>Spermatophyta</taxon>
        <taxon>Magnoliopsida</taxon>
        <taxon>eudicotyledons</taxon>
        <taxon>Gunneridae</taxon>
        <taxon>Pentapetalae</taxon>
        <taxon>asterids</taxon>
        <taxon>lamiids</taxon>
        <taxon>Lamiales</taxon>
        <taxon>Oleaceae</taxon>
        <taxon>Forsythieae</taxon>
        <taxon>Forsythia</taxon>
    </lineage>
</organism>
<dbReference type="EMBL" id="JBFOLJ010000002">
    <property type="protein sequence ID" value="KAL2554996.1"/>
    <property type="molecule type" value="Genomic_DNA"/>
</dbReference>
<proteinExistence type="predicted"/>
<accession>A0ABD1WZ50</accession>
<evidence type="ECO:0000313" key="1">
    <source>
        <dbReference type="EMBL" id="KAL2554996.1"/>
    </source>
</evidence>
<sequence length="111" mass="12504">MASKLITLPPRHLLYGRDVLQALSLSLRCGEWISKLTRGGVNWSQYSDMANDLTASIDISVLQERLTNMINLVLDNLLLQKLFTNIRSFTTKINQSSLAFLRVGNKVQSHS</sequence>
<dbReference type="AlphaFoldDB" id="A0ABD1WZ50"/>
<gene>
    <name evidence="1" type="ORF">Fot_08615</name>
</gene>
<dbReference type="Proteomes" id="UP001604277">
    <property type="component" value="Unassembled WGS sequence"/>
</dbReference>
<comment type="caution">
    <text evidence="1">The sequence shown here is derived from an EMBL/GenBank/DDBJ whole genome shotgun (WGS) entry which is preliminary data.</text>
</comment>
<keyword evidence="2" id="KW-1185">Reference proteome</keyword>
<protein>
    <submittedName>
        <fullName evidence="1">Uncharacterized protein</fullName>
    </submittedName>
</protein>
<name>A0ABD1WZ50_9LAMI</name>